<feature type="compositionally biased region" description="Low complexity" evidence="3">
    <location>
        <begin position="766"/>
        <end position="777"/>
    </location>
</feature>
<feature type="compositionally biased region" description="Low complexity" evidence="3">
    <location>
        <begin position="739"/>
        <end position="757"/>
    </location>
</feature>
<evidence type="ECO:0000256" key="1">
    <source>
        <dbReference type="ARBA" id="ARBA00022741"/>
    </source>
</evidence>
<dbReference type="PANTHER" id="PTHR11566:SF21">
    <property type="entry name" value="DYNAMIN RELATED PROTEIN 1, ISOFORM A"/>
    <property type="match status" value="1"/>
</dbReference>
<reference evidence="6" key="1">
    <citation type="journal article" date="2020" name="Stud. Mycol.">
        <title>101 Dothideomycetes genomes: a test case for predicting lifestyles and emergence of pathogens.</title>
        <authorList>
            <person name="Haridas S."/>
            <person name="Albert R."/>
            <person name="Binder M."/>
            <person name="Bloem J."/>
            <person name="Labutti K."/>
            <person name="Salamov A."/>
            <person name="Andreopoulos B."/>
            <person name="Baker S."/>
            <person name="Barry K."/>
            <person name="Bills G."/>
            <person name="Bluhm B."/>
            <person name="Cannon C."/>
            <person name="Castanera R."/>
            <person name="Culley D."/>
            <person name="Daum C."/>
            <person name="Ezra D."/>
            <person name="Gonzalez J."/>
            <person name="Henrissat B."/>
            <person name="Kuo A."/>
            <person name="Liang C."/>
            <person name="Lipzen A."/>
            <person name="Lutzoni F."/>
            <person name="Magnuson J."/>
            <person name="Mondo S."/>
            <person name="Nolan M."/>
            <person name="Ohm R."/>
            <person name="Pangilinan J."/>
            <person name="Park H.-J."/>
            <person name="Ramirez L."/>
            <person name="Alfaro M."/>
            <person name="Sun H."/>
            <person name="Tritt A."/>
            <person name="Yoshinaga Y."/>
            <person name="Zwiers L.-H."/>
            <person name="Turgeon B."/>
            <person name="Goodwin S."/>
            <person name="Spatafora J."/>
            <person name="Crous P."/>
            <person name="Grigoriev I."/>
        </authorList>
    </citation>
    <scope>NUCLEOTIDE SEQUENCE</scope>
    <source>
        <strain evidence="6">CBS 115976</strain>
    </source>
</reference>
<organism evidence="6 7">
    <name type="scientific">Microthyrium microscopicum</name>
    <dbReference type="NCBI Taxonomy" id="703497"/>
    <lineage>
        <taxon>Eukaryota</taxon>
        <taxon>Fungi</taxon>
        <taxon>Dikarya</taxon>
        <taxon>Ascomycota</taxon>
        <taxon>Pezizomycotina</taxon>
        <taxon>Dothideomycetes</taxon>
        <taxon>Dothideomycetes incertae sedis</taxon>
        <taxon>Microthyriales</taxon>
        <taxon>Microthyriaceae</taxon>
        <taxon>Microthyrium</taxon>
    </lineage>
</organism>
<dbReference type="GO" id="GO:0005525">
    <property type="term" value="F:GTP binding"/>
    <property type="evidence" value="ECO:0007669"/>
    <property type="project" value="InterPro"/>
</dbReference>
<dbReference type="Pfam" id="PF00350">
    <property type="entry name" value="Dynamin_N"/>
    <property type="match status" value="1"/>
</dbReference>
<evidence type="ECO:0000313" key="7">
    <source>
        <dbReference type="Proteomes" id="UP000799302"/>
    </source>
</evidence>
<feature type="domain" description="Dynamin-type G" evidence="5">
    <location>
        <begin position="62"/>
        <end position="346"/>
    </location>
</feature>
<name>A0A6A6U260_9PEZI</name>
<dbReference type="Proteomes" id="UP000799302">
    <property type="component" value="Unassembled WGS sequence"/>
</dbReference>
<keyword evidence="1" id="KW-0547">Nucleotide-binding</keyword>
<keyword evidence="2" id="KW-0342">GTP-binding</keyword>
<dbReference type="SMART" id="SM00053">
    <property type="entry name" value="DYNc"/>
    <property type="match status" value="1"/>
</dbReference>
<accession>A0A6A6U260</accession>
<dbReference type="GO" id="GO:0048312">
    <property type="term" value="P:intracellular distribution of mitochondria"/>
    <property type="evidence" value="ECO:0007669"/>
    <property type="project" value="TreeGrafter"/>
</dbReference>
<dbReference type="Gene3D" id="3.40.50.300">
    <property type="entry name" value="P-loop containing nucleotide triphosphate hydrolases"/>
    <property type="match status" value="1"/>
</dbReference>
<feature type="region of interest" description="Disordered" evidence="3">
    <location>
        <begin position="706"/>
        <end position="823"/>
    </location>
</feature>
<evidence type="ECO:0000259" key="5">
    <source>
        <dbReference type="PROSITE" id="PS51718"/>
    </source>
</evidence>
<dbReference type="GO" id="GO:0005739">
    <property type="term" value="C:mitochondrion"/>
    <property type="evidence" value="ECO:0007669"/>
    <property type="project" value="TreeGrafter"/>
</dbReference>
<evidence type="ECO:0000259" key="4">
    <source>
        <dbReference type="PROSITE" id="PS51388"/>
    </source>
</evidence>
<dbReference type="PANTHER" id="PTHR11566">
    <property type="entry name" value="DYNAMIN"/>
    <property type="match status" value="1"/>
</dbReference>
<dbReference type="GO" id="GO:0016559">
    <property type="term" value="P:peroxisome fission"/>
    <property type="evidence" value="ECO:0007669"/>
    <property type="project" value="TreeGrafter"/>
</dbReference>
<proteinExistence type="predicted"/>
<dbReference type="PROSITE" id="PS51718">
    <property type="entry name" value="G_DYNAMIN_2"/>
    <property type="match status" value="1"/>
</dbReference>
<dbReference type="GO" id="GO:0006897">
    <property type="term" value="P:endocytosis"/>
    <property type="evidence" value="ECO:0007669"/>
    <property type="project" value="TreeGrafter"/>
</dbReference>
<dbReference type="GO" id="GO:0008017">
    <property type="term" value="F:microtubule binding"/>
    <property type="evidence" value="ECO:0007669"/>
    <property type="project" value="TreeGrafter"/>
</dbReference>
<dbReference type="InterPro" id="IPR027417">
    <property type="entry name" value="P-loop_NTPase"/>
</dbReference>
<dbReference type="GO" id="GO:0003924">
    <property type="term" value="F:GTPase activity"/>
    <property type="evidence" value="ECO:0007669"/>
    <property type="project" value="InterPro"/>
</dbReference>
<gene>
    <name evidence="6" type="ORF">BT63DRAFT_482141</name>
</gene>
<sequence>MADQEDSFHPALETMSRTNTDGIPNNNSGSGPVALEQLLSKDQSTILGVISELRQNYGGEDYTDLPQIIVCGDQSSGKSSVLEAISQLDFPRDGVLCTVFPTELTINHPNASEKQEVWILWADGSEPTQIVPKSDIRQSFAETIQHAKAIITEKHAGRQNSFFKDVLQIRVKNEAWPPLTLVDLPGLIANRDDGQSREAPAIVREMMWSYMRKPDTIIFAVVAAMIDPATQGVLSMAKECDPRGERTLAVITKPDRIQMADPLENKWISTATSSERYKFAHGWHVVRNRGPDDVGSSFAERDLAEEEFFDTRNAWKDKLGSSCLGVDALRTKLARILETRIQNSLPGIRTTIFSNLFKYEAQREAMGEARPTNENKLNYLVQIAEKFQTIVDQACNGTYDHTFFKVKGESGRRNLRANIVNRNKAFAYRMNNHGRRFNWRLSQHGAVPILDDGLQDLCVPLPYELEEESYKETLLEMMQQTRGNELDGMSNPVHVKMAFQEQCANWDAIANAHVDYAHQLTLTFLDLAVSHVTGDAHITSQIYTQIIEPRMEEKRAILKSKVEELYSIYRDLSPATQDPEWMSKVGALREKYLETGGKLLDPSGFVMDVLIISEMYYQIALARFVDNVGALAIENCLVRDLKKIFDPIQIYRLAQENPEKINDLASESYETVHERQVVERRIKNLKKQKDIISRIRIPHSITSASQAGSSVPLMKLSPPTPGPQELARGSGYQTPVRSPSPNQASPASSDRSYSSSPARDHDGHSRASSATSVASASPEYGSKAAETATMGLFGSGKQSPQRSPSRGFRSSFGSRSKHGSQGE</sequence>
<evidence type="ECO:0000256" key="3">
    <source>
        <dbReference type="SAM" id="MobiDB-lite"/>
    </source>
</evidence>
<dbReference type="InterPro" id="IPR020850">
    <property type="entry name" value="GED_dom"/>
</dbReference>
<dbReference type="AlphaFoldDB" id="A0A6A6U260"/>
<keyword evidence="7" id="KW-1185">Reference proteome</keyword>
<dbReference type="OrthoDB" id="415706at2759"/>
<dbReference type="CDD" id="cd08771">
    <property type="entry name" value="DLP_1"/>
    <property type="match status" value="1"/>
</dbReference>
<dbReference type="GO" id="GO:0016020">
    <property type="term" value="C:membrane"/>
    <property type="evidence" value="ECO:0007669"/>
    <property type="project" value="TreeGrafter"/>
</dbReference>
<evidence type="ECO:0000256" key="2">
    <source>
        <dbReference type="ARBA" id="ARBA00023134"/>
    </source>
</evidence>
<dbReference type="GO" id="GO:0005874">
    <property type="term" value="C:microtubule"/>
    <property type="evidence" value="ECO:0007669"/>
    <property type="project" value="TreeGrafter"/>
</dbReference>
<dbReference type="Pfam" id="PF01031">
    <property type="entry name" value="Dynamin_M"/>
    <property type="match status" value="1"/>
</dbReference>
<dbReference type="PROSITE" id="PS51388">
    <property type="entry name" value="GED"/>
    <property type="match status" value="1"/>
</dbReference>
<dbReference type="EMBL" id="MU004239">
    <property type="protein sequence ID" value="KAF2666375.1"/>
    <property type="molecule type" value="Genomic_DNA"/>
</dbReference>
<feature type="domain" description="GED" evidence="4">
    <location>
        <begin position="606"/>
        <end position="700"/>
    </location>
</feature>
<dbReference type="PRINTS" id="PR00195">
    <property type="entry name" value="DYNAMIN"/>
</dbReference>
<dbReference type="InterPro" id="IPR022812">
    <property type="entry name" value="Dynamin"/>
</dbReference>
<evidence type="ECO:0000313" key="6">
    <source>
        <dbReference type="EMBL" id="KAF2666375.1"/>
    </source>
</evidence>
<protein>
    <recommendedName>
        <fullName evidence="8">P-loop containing nucleoside triphosphate hydrolase protein</fullName>
    </recommendedName>
</protein>
<feature type="compositionally biased region" description="Low complexity" evidence="3">
    <location>
        <begin position="798"/>
        <end position="814"/>
    </location>
</feature>
<dbReference type="InterPro" id="IPR045063">
    <property type="entry name" value="Dynamin_N"/>
</dbReference>
<evidence type="ECO:0008006" key="8">
    <source>
        <dbReference type="Google" id="ProtNLM"/>
    </source>
</evidence>
<dbReference type="InterPro" id="IPR030381">
    <property type="entry name" value="G_DYNAMIN_dom"/>
</dbReference>
<dbReference type="InterPro" id="IPR000375">
    <property type="entry name" value="Dynamin_stalk"/>
</dbReference>
<dbReference type="SUPFAM" id="SSF52540">
    <property type="entry name" value="P-loop containing nucleoside triphosphate hydrolases"/>
    <property type="match status" value="1"/>
</dbReference>
<dbReference type="InterPro" id="IPR001401">
    <property type="entry name" value="Dynamin_GTPase"/>
</dbReference>
<dbReference type="GO" id="GO:0000266">
    <property type="term" value="P:mitochondrial fission"/>
    <property type="evidence" value="ECO:0007669"/>
    <property type="project" value="TreeGrafter"/>
</dbReference>
<dbReference type="Gene3D" id="1.20.120.1240">
    <property type="entry name" value="Dynamin, middle domain"/>
    <property type="match status" value="1"/>
</dbReference>